<accession>A0A372GMN3</accession>
<dbReference type="EMBL" id="QVNQ01000002">
    <property type="protein sequence ID" value="RFS86605.1"/>
    <property type="molecule type" value="Genomic_DNA"/>
</dbReference>
<reference evidence="2 3" key="1">
    <citation type="submission" date="2018-08" db="EMBL/GenBank/DDBJ databases">
        <title>Actinomadura spongicola sp. nov., isolated from marine sponge Leucetta chagosensis.</title>
        <authorList>
            <person name="Li L."/>
            <person name="Lin H.W."/>
        </authorList>
    </citation>
    <scope>NUCLEOTIDE SEQUENCE [LARGE SCALE GENOMIC DNA]</scope>
    <source>
        <strain evidence="2 3">LHW52907</strain>
    </source>
</reference>
<evidence type="ECO:0000256" key="1">
    <source>
        <dbReference type="SAM" id="MobiDB-lite"/>
    </source>
</evidence>
<evidence type="ECO:0000313" key="2">
    <source>
        <dbReference type="EMBL" id="RFS86605.1"/>
    </source>
</evidence>
<dbReference type="Gene3D" id="3.50.50.60">
    <property type="entry name" value="FAD/NAD(P)-binding domain"/>
    <property type="match status" value="1"/>
</dbReference>
<dbReference type="Proteomes" id="UP000262882">
    <property type="component" value="Unassembled WGS sequence"/>
</dbReference>
<proteinExistence type="predicted"/>
<feature type="region of interest" description="Disordered" evidence="1">
    <location>
        <begin position="1"/>
        <end position="30"/>
    </location>
</feature>
<keyword evidence="3" id="KW-1185">Reference proteome</keyword>
<feature type="compositionally biased region" description="Basic and acidic residues" evidence="1">
    <location>
        <begin position="12"/>
        <end position="23"/>
    </location>
</feature>
<comment type="caution">
    <text evidence="2">The sequence shown here is derived from an EMBL/GenBank/DDBJ whole genome shotgun (WGS) entry which is preliminary data.</text>
</comment>
<gene>
    <name evidence="2" type="ORF">D0T12_08585</name>
</gene>
<dbReference type="AlphaFoldDB" id="A0A372GMN3"/>
<protein>
    <submittedName>
        <fullName evidence="2">Uncharacterized protein</fullName>
    </submittedName>
</protein>
<sequence length="150" mass="15984">MTVMRVGDLPGTDDHREPPEHTARRLGRRALPATADYRGATVGYASPPWSARLVAVGGAAVAVDPLSSSGVRDALRLAGPAAAAVLGLLDGDTGPAHQYARCVRAIVDEHLDQRGHFVMLTGGHEPFWEKRRRPAVRSGVDRPASGRVDH</sequence>
<dbReference type="InterPro" id="IPR036188">
    <property type="entry name" value="FAD/NAD-bd_sf"/>
</dbReference>
<name>A0A372GMN3_9ACTN</name>
<organism evidence="2 3">
    <name type="scientific">Actinomadura spongiicola</name>
    <dbReference type="NCBI Taxonomy" id="2303421"/>
    <lineage>
        <taxon>Bacteria</taxon>
        <taxon>Bacillati</taxon>
        <taxon>Actinomycetota</taxon>
        <taxon>Actinomycetes</taxon>
        <taxon>Streptosporangiales</taxon>
        <taxon>Thermomonosporaceae</taxon>
        <taxon>Actinomadura</taxon>
    </lineage>
</organism>
<evidence type="ECO:0000313" key="3">
    <source>
        <dbReference type="Proteomes" id="UP000262882"/>
    </source>
</evidence>